<gene>
    <name evidence="2" type="ORF">MVEN_00114700</name>
</gene>
<reference evidence="2" key="1">
    <citation type="submission" date="2020-05" db="EMBL/GenBank/DDBJ databases">
        <title>Mycena genomes resolve the evolution of fungal bioluminescence.</title>
        <authorList>
            <person name="Tsai I.J."/>
        </authorList>
    </citation>
    <scope>NUCLEOTIDE SEQUENCE</scope>
    <source>
        <strain evidence="2">CCC161011</strain>
    </source>
</reference>
<sequence length="428" mass="47145">MSTPSSSTGSPPTPPQGSSAPSGPPPTAAKRKFDEIVASMPHTHSTVSQNKRTKRESMETKSPIDKLLSMARYFPRAVSPDLDIGLVLFYGALAHWGQTDSQDACNETRLPEKERLEQQKHAKAFDKMLSISPSSLEILHEFHKSDDQWPRLVSMFREAASSARQNDTSTLKQKHSYVLHDPTHSLVPKIPESALKSDRGLNHPMLRDAIIPWPLRLRIHEKQGLPEDAPEGTEPSPTPEATAALKALMKGKTVDKKPALVAKQYEYPSCFYAEGAFDPADPEKGLFRSQFILRVLRHIWTAPASAMNGASKIPKVCNARAHGQYKVIPEMLAYACRQARTTISVSDWTPKEGSYNYETMFNNIVLLFEADPTDPWAIETLEWLQNGVFGGADASDNESDSDDEDASAAATILAKRAARRAEAPASSG</sequence>
<organism evidence="2 3">
    <name type="scientific">Mycena venus</name>
    <dbReference type="NCBI Taxonomy" id="2733690"/>
    <lineage>
        <taxon>Eukaryota</taxon>
        <taxon>Fungi</taxon>
        <taxon>Dikarya</taxon>
        <taxon>Basidiomycota</taxon>
        <taxon>Agaricomycotina</taxon>
        <taxon>Agaricomycetes</taxon>
        <taxon>Agaricomycetidae</taxon>
        <taxon>Agaricales</taxon>
        <taxon>Marasmiineae</taxon>
        <taxon>Mycenaceae</taxon>
        <taxon>Mycena</taxon>
    </lineage>
</organism>
<evidence type="ECO:0000256" key="1">
    <source>
        <dbReference type="SAM" id="MobiDB-lite"/>
    </source>
</evidence>
<keyword evidence="3" id="KW-1185">Reference proteome</keyword>
<evidence type="ECO:0000313" key="2">
    <source>
        <dbReference type="EMBL" id="KAF7372526.1"/>
    </source>
</evidence>
<dbReference type="OrthoDB" id="2998394at2759"/>
<proteinExistence type="predicted"/>
<feature type="compositionally biased region" description="Low complexity" evidence="1">
    <location>
        <begin position="1"/>
        <end position="21"/>
    </location>
</feature>
<comment type="caution">
    <text evidence="2">The sequence shown here is derived from an EMBL/GenBank/DDBJ whole genome shotgun (WGS) entry which is preliminary data.</text>
</comment>
<dbReference type="EMBL" id="JACAZI010000001">
    <property type="protein sequence ID" value="KAF7372526.1"/>
    <property type="molecule type" value="Genomic_DNA"/>
</dbReference>
<name>A0A8H6Z908_9AGAR</name>
<accession>A0A8H6Z908</accession>
<dbReference type="InterPro" id="IPR046521">
    <property type="entry name" value="DUF6698"/>
</dbReference>
<evidence type="ECO:0000313" key="3">
    <source>
        <dbReference type="Proteomes" id="UP000620124"/>
    </source>
</evidence>
<protein>
    <submittedName>
        <fullName evidence="2">Uncharacterized protein</fullName>
    </submittedName>
</protein>
<dbReference type="AlphaFoldDB" id="A0A8H6Z908"/>
<feature type="region of interest" description="Disordered" evidence="1">
    <location>
        <begin position="1"/>
        <end position="61"/>
    </location>
</feature>
<dbReference type="Proteomes" id="UP000620124">
    <property type="component" value="Unassembled WGS sequence"/>
</dbReference>
<dbReference type="Pfam" id="PF20414">
    <property type="entry name" value="DUF6698"/>
    <property type="match status" value="1"/>
</dbReference>